<name>A0A7W2HJ94_9ACTN</name>
<dbReference type="Proteomes" id="UP000586976">
    <property type="component" value="Unassembled WGS sequence"/>
</dbReference>
<evidence type="ECO:0000313" key="1">
    <source>
        <dbReference type="EMBL" id="MBA4865905.1"/>
    </source>
</evidence>
<protein>
    <submittedName>
        <fullName evidence="1">Uncharacterized protein</fullName>
    </submittedName>
</protein>
<evidence type="ECO:0000313" key="2">
    <source>
        <dbReference type="Proteomes" id="UP000586976"/>
    </source>
</evidence>
<dbReference type="RefSeq" id="WP_181867343.1">
    <property type="nucleotide sequence ID" value="NZ_JACEQY010000049.1"/>
</dbReference>
<sequence length="173" mass="18329">MAKYPSTPAGSRITGNLLQSMLPDIVYKNTNEDRSSTTTLTADSELTVALEANSVYLIDMQIHYATMSVAGFKTDWSVPSGTTGNRSALGAGSNGVNSTADNIDGRFGVHNYPTVVIYGDRDSSTAQLVAIERSILTTSTTAGNLTLRWAQETSNAAATRVGAGSFIIAWRLS</sequence>
<organism evidence="1 2">
    <name type="scientific">Streptomyces himalayensis subsp. aureolus</name>
    <dbReference type="NCBI Taxonomy" id="2758039"/>
    <lineage>
        <taxon>Bacteria</taxon>
        <taxon>Bacillati</taxon>
        <taxon>Actinomycetota</taxon>
        <taxon>Actinomycetes</taxon>
        <taxon>Kitasatosporales</taxon>
        <taxon>Streptomycetaceae</taxon>
        <taxon>Streptomyces</taxon>
        <taxon>Streptomyces himalayensis</taxon>
    </lineage>
</organism>
<dbReference type="EMBL" id="JACEQY010000049">
    <property type="protein sequence ID" value="MBA4865905.1"/>
    <property type="molecule type" value="Genomic_DNA"/>
</dbReference>
<comment type="caution">
    <text evidence="1">The sequence shown here is derived from an EMBL/GenBank/DDBJ whole genome shotgun (WGS) entry which is preliminary data.</text>
</comment>
<proteinExistence type="predicted"/>
<reference evidence="1 2" key="1">
    <citation type="submission" date="2020-07" db="EMBL/GenBank/DDBJ databases">
        <title>Streptomyces isolated from Indian soil.</title>
        <authorList>
            <person name="Mandal S."/>
            <person name="Maiti P.K."/>
        </authorList>
    </citation>
    <scope>NUCLEOTIDE SEQUENCE [LARGE SCALE GENOMIC DNA]</scope>
    <source>
        <strain evidence="1 2">PSKA54</strain>
    </source>
</reference>
<dbReference type="AlphaFoldDB" id="A0A7W2HJ94"/>
<gene>
    <name evidence="1" type="ORF">H1V43_32090</name>
</gene>
<accession>A0A7W2HJ94</accession>
<keyword evidence="2" id="KW-1185">Reference proteome</keyword>